<dbReference type="Proteomes" id="UP000824469">
    <property type="component" value="Unassembled WGS sequence"/>
</dbReference>
<protein>
    <recommendedName>
        <fullName evidence="3">Reverse transcriptase domain-containing protein</fullName>
    </recommendedName>
</protein>
<accession>A0AA38CTI9</accession>
<dbReference type="AlphaFoldDB" id="A0AA38CTI9"/>
<evidence type="ECO:0000313" key="1">
    <source>
        <dbReference type="EMBL" id="KAH9304453.1"/>
    </source>
</evidence>
<dbReference type="EMBL" id="JAHRHJ020000008">
    <property type="protein sequence ID" value="KAH9304453.1"/>
    <property type="molecule type" value="Genomic_DNA"/>
</dbReference>
<keyword evidence="2" id="KW-1185">Reference proteome</keyword>
<dbReference type="Gene3D" id="3.30.70.270">
    <property type="match status" value="1"/>
</dbReference>
<feature type="non-terminal residue" evidence="1">
    <location>
        <position position="51"/>
    </location>
</feature>
<evidence type="ECO:0008006" key="3">
    <source>
        <dbReference type="Google" id="ProtNLM"/>
    </source>
</evidence>
<gene>
    <name evidence="1" type="ORF">KI387_008857</name>
</gene>
<evidence type="ECO:0000313" key="2">
    <source>
        <dbReference type="Proteomes" id="UP000824469"/>
    </source>
</evidence>
<name>A0AA38CTI9_TAXCH</name>
<organism evidence="1 2">
    <name type="scientific">Taxus chinensis</name>
    <name type="common">Chinese yew</name>
    <name type="synonym">Taxus wallichiana var. chinensis</name>
    <dbReference type="NCBI Taxonomy" id="29808"/>
    <lineage>
        <taxon>Eukaryota</taxon>
        <taxon>Viridiplantae</taxon>
        <taxon>Streptophyta</taxon>
        <taxon>Embryophyta</taxon>
        <taxon>Tracheophyta</taxon>
        <taxon>Spermatophyta</taxon>
        <taxon>Pinopsida</taxon>
        <taxon>Pinidae</taxon>
        <taxon>Conifers II</taxon>
        <taxon>Cupressales</taxon>
        <taxon>Taxaceae</taxon>
        <taxon>Taxus</taxon>
    </lineage>
</organism>
<feature type="non-terminal residue" evidence="1">
    <location>
        <position position="1"/>
    </location>
</feature>
<proteinExistence type="predicted"/>
<reference evidence="1 2" key="1">
    <citation type="journal article" date="2021" name="Nat. Plants">
        <title>The Taxus genome provides insights into paclitaxel biosynthesis.</title>
        <authorList>
            <person name="Xiong X."/>
            <person name="Gou J."/>
            <person name="Liao Q."/>
            <person name="Li Y."/>
            <person name="Zhou Q."/>
            <person name="Bi G."/>
            <person name="Li C."/>
            <person name="Du R."/>
            <person name="Wang X."/>
            <person name="Sun T."/>
            <person name="Guo L."/>
            <person name="Liang H."/>
            <person name="Lu P."/>
            <person name="Wu Y."/>
            <person name="Zhang Z."/>
            <person name="Ro D.K."/>
            <person name="Shang Y."/>
            <person name="Huang S."/>
            <person name="Yan J."/>
        </authorList>
    </citation>
    <scope>NUCLEOTIDE SEQUENCE [LARGE SCALE GENOMIC DNA]</scope>
    <source>
        <strain evidence="1">Ta-2019</strain>
    </source>
</reference>
<dbReference type="InterPro" id="IPR043502">
    <property type="entry name" value="DNA/RNA_pol_sf"/>
</dbReference>
<comment type="caution">
    <text evidence="1">The sequence shown here is derived from an EMBL/GenBank/DDBJ whole genome shotgun (WGS) entry which is preliminary data.</text>
</comment>
<dbReference type="SUPFAM" id="SSF56672">
    <property type="entry name" value="DNA/RNA polymerases"/>
    <property type="match status" value="1"/>
</dbReference>
<sequence>FVALVKPLTTMLKKEKTFSWTSEGREGFESIKVAISQAPTLANPNFDKDFT</sequence>
<dbReference type="InterPro" id="IPR043128">
    <property type="entry name" value="Rev_trsase/Diguanyl_cyclase"/>
</dbReference>